<accession>D2BCQ2</accession>
<feature type="region of interest" description="Disordered" evidence="1">
    <location>
        <begin position="56"/>
        <end position="80"/>
    </location>
</feature>
<dbReference type="Proteomes" id="UP000002029">
    <property type="component" value="Chromosome"/>
</dbReference>
<keyword evidence="3" id="KW-1185">Reference proteome</keyword>
<reference evidence="2 3" key="1">
    <citation type="journal article" date="2010" name="Stand. Genomic Sci.">
        <title>Complete genome sequence of Streptosporangium roseum type strain (NI 9100).</title>
        <authorList>
            <person name="Nolan M."/>
            <person name="Sikorski J."/>
            <person name="Jando M."/>
            <person name="Lucas S."/>
            <person name="Lapidus A."/>
            <person name="Glavina Del Rio T."/>
            <person name="Chen F."/>
            <person name="Tice H."/>
            <person name="Pitluck S."/>
            <person name="Cheng J.F."/>
            <person name="Chertkov O."/>
            <person name="Sims D."/>
            <person name="Meincke L."/>
            <person name="Brettin T."/>
            <person name="Han C."/>
            <person name="Detter J.C."/>
            <person name="Bruce D."/>
            <person name="Goodwin L."/>
            <person name="Land M."/>
            <person name="Hauser L."/>
            <person name="Chang Y.J."/>
            <person name="Jeffries C.D."/>
            <person name="Ivanova N."/>
            <person name="Mavromatis K."/>
            <person name="Mikhailova N."/>
            <person name="Chen A."/>
            <person name="Palaniappan K."/>
            <person name="Chain P."/>
            <person name="Rohde M."/>
            <person name="Goker M."/>
            <person name="Bristow J."/>
            <person name="Eisen J.A."/>
            <person name="Markowitz V."/>
            <person name="Hugenholtz P."/>
            <person name="Kyrpides N.C."/>
            <person name="Klenk H.P."/>
        </authorList>
    </citation>
    <scope>NUCLEOTIDE SEQUENCE [LARGE SCALE GENOMIC DNA]</scope>
    <source>
        <strain evidence="3">ATCC 12428 / DSM 43021 / JCM 3005 / NI 9100</strain>
    </source>
</reference>
<organism evidence="2 3">
    <name type="scientific">Streptosporangium roseum (strain ATCC 12428 / DSM 43021 / JCM 3005 / KCTC 9067 / NCIMB 10171 / NRRL 2505 / NI 9100)</name>
    <dbReference type="NCBI Taxonomy" id="479432"/>
    <lineage>
        <taxon>Bacteria</taxon>
        <taxon>Bacillati</taxon>
        <taxon>Actinomycetota</taxon>
        <taxon>Actinomycetes</taxon>
        <taxon>Streptosporangiales</taxon>
        <taxon>Streptosporangiaceae</taxon>
        <taxon>Streptosporangium</taxon>
    </lineage>
</organism>
<sequence length="146" mass="14722">MPGGFPVRSDGRSDPDGGGSPAATGGSTTGAVVGAASETRWSAMADHGWATIAPVVADTPARRRPETRVTRRDGLRGGMTVSSIYGVGSGPERGFQPAAVNSAVPGRATSGSAAGTGSGMLTQSPRPPPRMPECHAMSRLMAYGLE</sequence>
<dbReference type="HOGENOM" id="CLU_1776452_0_0_11"/>
<proteinExistence type="predicted"/>
<feature type="compositionally biased region" description="Low complexity" evidence="1">
    <location>
        <begin position="21"/>
        <end position="37"/>
    </location>
</feature>
<feature type="region of interest" description="Disordered" evidence="1">
    <location>
        <begin position="1"/>
        <end position="39"/>
    </location>
</feature>
<protein>
    <submittedName>
        <fullName evidence="2">Uncharacterized protein</fullName>
    </submittedName>
</protein>
<feature type="compositionally biased region" description="Basic and acidic residues" evidence="1">
    <location>
        <begin position="60"/>
        <end position="75"/>
    </location>
</feature>
<dbReference type="AlphaFoldDB" id="D2BCQ2"/>
<name>D2BCQ2_STRRD</name>
<evidence type="ECO:0000313" key="2">
    <source>
        <dbReference type="EMBL" id="ACZ91872.1"/>
    </source>
</evidence>
<gene>
    <name evidence="2" type="ordered locus">Sros_9254</name>
</gene>
<evidence type="ECO:0000313" key="3">
    <source>
        <dbReference type="Proteomes" id="UP000002029"/>
    </source>
</evidence>
<dbReference type="KEGG" id="sro:Sros_9254"/>
<feature type="region of interest" description="Disordered" evidence="1">
    <location>
        <begin position="102"/>
        <end position="132"/>
    </location>
</feature>
<evidence type="ECO:0000256" key="1">
    <source>
        <dbReference type="SAM" id="MobiDB-lite"/>
    </source>
</evidence>
<dbReference type="EMBL" id="CP001814">
    <property type="protein sequence ID" value="ACZ91872.1"/>
    <property type="molecule type" value="Genomic_DNA"/>
</dbReference>